<feature type="signal peptide" evidence="1">
    <location>
        <begin position="1"/>
        <end position="21"/>
    </location>
</feature>
<protein>
    <recommendedName>
        <fullName evidence="2">Redoxin domain-containing protein</fullName>
    </recommendedName>
</protein>
<dbReference type="Pfam" id="PF08534">
    <property type="entry name" value="Redoxin"/>
    <property type="match status" value="1"/>
</dbReference>
<name>A0ABM8V7B4_THEXY</name>
<keyword evidence="4" id="KW-1185">Reference proteome</keyword>
<sequence length="157" mass="17892">MNRFRSKPIVLFLFFIFFANACSTSSTVTANQFKGKNVLFFVSAVTCGICRAQLMELNEVWDTLVNEDVNIYVFTHGDQKDKKFVNEFMDLKFEVNMLDDFSFPKKLGLVNSDKGITSISRGYAIIVDGNIIESKAEDYFAKQAHEIVQRAKMTTIN</sequence>
<comment type="caution">
    <text evidence="3">The sequence shown here is derived from an EMBL/GenBank/DDBJ whole genome shotgun (WGS) entry which is preliminary data.</text>
</comment>
<dbReference type="Proteomes" id="UP000681526">
    <property type="component" value="Unassembled WGS sequence"/>
</dbReference>
<gene>
    <name evidence="3" type="primary">txxe 3309</name>
    <name evidence="3" type="ORF">TXXE_15850</name>
</gene>
<dbReference type="Gene3D" id="3.40.30.10">
    <property type="entry name" value="Glutaredoxin"/>
    <property type="match status" value="1"/>
</dbReference>
<feature type="domain" description="Redoxin" evidence="2">
    <location>
        <begin position="20"/>
        <end position="138"/>
    </location>
</feature>
<reference evidence="3 4" key="1">
    <citation type="submission" date="2021-04" db="EMBL/GenBank/DDBJ databases">
        <authorList>
            <person name="Rakotoarivonina H."/>
        </authorList>
    </citation>
    <scope>NUCLEOTIDE SEQUENCE [LARGE SCALE GENOMIC DNA]</scope>
    <source>
        <strain evidence="3 4">XE</strain>
    </source>
</reference>
<evidence type="ECO:0000313" key="4">
    <source>
        <dbReference type="Proteomes" id="UP000681526"/>
    </source>
</evidence>
<dbReference type="SUPFAM" id="SSF52833">
    <property type="entry name" value="Thioredoxin-like"/>
    <property type="match status" value="1"/>
</dbReference>
<dbReference type="RefSeq" id="WP_213485644.1">
    <property type="nucleotide sequence ID" value="NZ_CAJRAY010000083.1"/>
</dbReference>
<accession>A0ABM8V7B4</accession>
<keyword evidence="1" id="KW-0732">Signal</keyword>
<feature type="chain" id="PRO_5046727552" description="Redoxin domain-containing protein" evidence="1">
    <location>
        <begin position="22"/>
        <end position="157"/>
    </location>
</feature>
<dbReference type="InterPro" id="IPR036249">
    <property type="entry name" value="Thioredoxin-like_sf"/>
</dbReference>
<dbReference type="EMBL" id="CAJRAY010000083">
    <property type="protein sequence ID" value="CAG5091578.1"/>
    <property type="molecule type" value="Genomic_DNA"/>
</dbReference>
<evidence type="ECO:0000259" key="2">
    <source>
        <dbReference type="Pfam" id="PF08534"/>
    </source>
</evidence>
<dbReference type="InterPro" id="IPR013740">
    <property type="entry name" value="Redoxin"/>
</dbReference>
<organism evidence="3 4">
    <name type="scientific">Thermobacillus xylanilyticus</name>
    <dbReference type="NCBI Taxonomy" id="76633"/>
    <lineage>
        <taxon>Bacteria</taxon>
        <taxon>Bacillati</taxon>
        <taxon>Bacillota</taxon>
        <taxon>Bacilli</taxon>
        <taxon>Bacillales</taxon>
        <taxon>Paenibacillaceae</taxon>
        <taxon>Thermobacillus</taxon>
    </lineage>
</organism>
<proteinExistence type="predicted"/>
<evidence type="ECO:0000313" key="3">
    <source>
        <dbReference type="EMBL" id="CAG5091578.1"/>
    </source>
</evidence>
<evidence type="ECO:0000256" key="1">
    <source>
        <dbReference type="SAM" id="SignalP"/>
    </source>
</evidence>